<feature type="domain" description="Exocyst complex component Sec8 N-terminal" evidence="6">
    <location>
        <begin position="129"/>
        <end position="269"/>
    </location>
</feature>
<evidence type="ECO:0000256" key="5">
    <source>
        <dbReference type="SAM" id="MobiDB-lite"/>
    </source>
</evidence>
<dbReference type="GO" id="GO:0015031">
    <property type="term" value="P:protein transport"/>
    <property type="evidence" value="ECO:0007669"/>
    <property type="project" value="UniProtKB-KW"/>
</dbReference>
<dbReference type="InterPro" id="IPR007191">
    <property type="entry name" value="Sec8_exocyst_N"/>
</dbReference>
<feature type="region of interest" description="Disordered" evidence="5">
    <location>
        <begin position="1"/>
        <end position="126"/>
    </location>
</feature>
<accession>A0A3N4KCF0</accession>
<dbReference type="GO" id="GO:0006612">
    <property type="term" value="P:protein targeting to membrane"/>
    <property type="evidence" value="ECO:0007669"/>
    <property type="project" value="UniProtKB-UniRule"/>
</dbReference>
<name>A0A3N4KCF0_9PEZI</name>
<sequence length="1127" mass="126345">MDGYQRPRQGGGGGGTNNGYSGYGGYDYGDTRERPAYGERDRRRNERDQERSGYGGYGGSDYGRDARQQPPPRSQQRELAPSNSEWEKDQQGYYGGDRSRERSRERNDQTPRGKPRQNGVKNYGPGTRKLEDILQLIEKDWDFMTLDSCVPVKVALQLMDTSSLGRADQYDSYRQTHNKLQHALQSIVNDHHQGFNSSIGTFHSIMRSITTSQAKVRALRESLVQAKTDLSTSKPEVKNMVETSQTYDTMLRTLNLIEQLNSVPEKLEARISEKRFLTAVEVLSDALKVIKQPEMMEIGALSDLRTYLGSQESSLADILIEELHNHLYLKSPYCMDRWKPYSPHQKDLTNGDISAIDLNEKRASMPSLLMKAGGKRPLHVFLDSADFTQPMIEDANANKNPEADSLYYIRMLLEALNNLGHISNAVGTVNQRLPVELFKLVEKTNNEVDQRHPSSLTGVVRSIGTFTKALDLGLSDNDVRVTVIHDLLWTLYSKFAAVMEGHRVIYDVVKGISRRDGSEDVASLAGGFMEVWQLIQSEMRSLLHDYLTMTDSRSVSSAPKGLHHAINNIVTGKTPRDKNKILFKLSSTDSNSVSIKKDQDDLESILKASVPGLVSESLRPAATSSDANTSSDGAATGHKLLIEPSVFNMGLLLPPSLAFLNRIKDIVPAGSGIVLSTLTSFLDDFLVNVFHPSLEDTIRDLFNQTTSDLDAFQQDPQWASVAKKPVMKGATAFFGLITALCKMLDTIPPDQAFGQLTIDLLNSYYEKCHEWYKELVARHRAGPEDGTTPMLDMKRSAQWAREDSIRSAMHDLWTGDGETEALKKETEAELKEQESKTLTLADLITDRKVTNSLCILYSSMKWLASNVVQLRHVEDTQSFSRQEGGLSGRRRRRWTLISGESSRSRDEAAKPIYLPMTIETVSGFDGVVNSFQELANTILFTLRAEARCHVLHYLDICMKEGNYCLDSPVNTPDPHILTLNADLVWFDEDISHLLRDKETKFLVRGLGAMMDHLLVANANCIKIINKEGVERMQLNILVLQQNLKNIETGGELARSSAFYALYAGGMENLIKAAKEGKVDFSYDDLKILVELYFSEAMSNRRESASALQARRSLNENLLALSEIMWTL</sequence>
<proteinExistence type="inferred from homology"/>
<evidence type="ECO:0000256" key="3">
    <source>
        <dbReference type="ARBA" id="ARBA00022927"/>
    </source>
</evidence>
<feature type="compositionally biased region" description="Basic and acidic residues" evidence="5">
    <location>
        <begin position="97"/>
        <end position="111"/>
    </location>
</feature>
<evidence type="ECO:0000256" key="2">
    <source>
        <dbReference type="ARBA" id="ARBA00022483"/>
    </source>
</evidence>
<evidence type="ECO:0000313" key="8">
    <source>
        <dbReference type="EMBL" id="RPB06081.1"/>
    </source>
</evidence>
<dbReference type="EMBL" id="ML120351">
    <property type="protein sequence ID" value="RPB06081.1"/>
    <property type="molecule type" value="Genomic_DNA"/>
</dbReference>
<dbReference type="STRING" id="1336337.A0A3N4KCF0"/>
<dbReference type="GO" id="GO:0000145">
    <property type="term" value="C:exocyst"/>
    <property type="evidence" value="ECO:0007669"/>
    <property type="project" value="UniProtKB-UniRule"/>
</dbReference>
<dbReference type="PANTHER" id="PTHR14146:SF0">
    <property type="entry name" value="EXOCYST COMPLEX COMPONENT 4"/>
    <property type="match status" value="1"/>
</dbReference>
<protein>
    <recommendedName>
        <fullName evidence="4">Exocyst complex component Sec8</fullName>
    </recommendedName>
</protein>
<dbReference type="GO" id="GO:0006904">
    <property type="term" value="P:vesicle docking involved in exocytosis"/>
    <property type="evidence" value="ECO:0007669"/>
    <property type="project" value="InterPro"/>
</dbReference>
<keyword evidence="1 4" id="KW-0813">Transport</keyword>
<dbReference type="OrthoDB" id="272977at2759"/>
<dbReference type="Pfam" id="PF20652">
    <property type="entry name" value="Sec8_C"/>
    <property type="match status" value="1"/>
</dbReference>
<dbReference type="AlphaFoldDB" id="A0A3N4KCF0"/>
<feature type="compositionally biased region" description="Basic and acidic residues" evidence="5">
    <location>
        <begin position="29"/>
        <end position="51"/>
    </location>
</feature>
<feature type="compositionally biased region" description="Gly residues" evidence="5">
    <location>
        <begin position="9"/>
        <end position="27"/>
    </location>
</feature>
<comment type="similarity">
    <text evidence="4">Belongs to the SEC8 family.</text>
</comment>
<evidence type="ECO:0000256" key="4">
    <source>
        <dbReference type="RuleBase" id="RU367079"/>
    </source>
</evidence>
<evidence type="ECO:0000259" key="7">
    <source>
        <dbReference type="Pfam" id="PF20652"/>
    </source>
</evidence>
<dbReference type="InterPro" id="IPR039682">
    <property type="entry name" value="Sec8/EXOC4"/>
</dbReference>
<comment type="function">
    <text evidence="4">Component of the exocyst complex involved in the docking of exocytic vesicles with fusion sites on the plasma membrane.</text>
</comment>
<gene>
    <name evidence="8" type="ORF">L873DRAFT_1797010</name>
</gene>
<evidence type="ECO:0000313" key="9">
    <source>
        <dbReference type="Proteomes" id="UP000276215"/>
    </source>
</evidence>
<keyword evidence="9" id="KW-1185">Reference proteome</keyword>
<reference evidence="8 9" key="1">
    <citation type="journal article" date="2018" name="Nat. Ecol. Evol.">
        <title>Pezizomycetes genomes reveal the molecular basis of ectomycorrhizal truffle lifestyle.</title>
        <authorList>
            <person name="Murat C."/>
            <person name="Payen T."/>
            <person name="Noel B."/>
            <person name="Kuo A."/>
            <person name="Morin E."/>
            <person name="Chen J."/>
            <person name="Kohler A."/>
            <person name="Krizsan K."/>
            <person name="Balestrini R."/>
            <person name="Da Silva C."/>
            <person name="Montanini B."/>
            <person name="Hainaut M."/>
            <person name="Levati E."/>
            <person name="Barry K.W."/>
            <person name="Belfiori B."/>
            <person name="Cichocki N."/>
            <person name="Clum A."/>
            <person name="Dockter R.B."/>
            <person name="Fauchery L."/>
            <person name="Guy J."/>
            <person name="Iotti M."/>
            <person name="Le Tacon F."/>
            <person name="Lindquist E.A."/>
            <person name="Lipzen A."/>
            <person name="Malagnac F."/>
            <person name="Mello A."/>
            <person name="Molinier V."/>
            <person name="Miyauchi S."/>
            <person name="Poulain J."/>
            <person name="Riccioni C."/>
            <person name="Rubini A."/>
            <person name="Sitrit Y."/>
            <person name="Splivallo R."/>
            <person name="Traeger S."/>
            <person name="Wang M."/>
            <person name="Zifcakova L."/>
            <person name="Wipf D."/>
            <person name="Zambonelli A."/>
            <person name="Paolocci F."/>
            <person name="Nowrousian M."/>
            <person name="Ottonello S."/>
            <person name="Baldrian P."/>
            <person name="Spatafora J.W."/>
            <person name="Henrissat B."/>
            <person name="Nagy L.G."/>
            <person name="Aury J.M."/>
            <person name="Wincker P."/>
            <person name="Grigoriev I.V."/>
            <person name="Bonfante P."/>
            <person name="Martin F.M."/>
        </authorList>
    </citation>
    <scope>NUCLEOTIDE SEQUENCE [LARGE SCALE GENOMIC DNA]</scope>
    <source>
        <strain evidence="8 9">120613-1</strain>
    </source>
</reference>
<dbReference type="GO" id="GO:0006893">
    <property type="term" value="P:Golgi to plasma membrane transport"/>
    <property type="evidence" value="ECO:0007669"/>
    <property type="project" value="TreeGrafter"/>
</dbReference>
<keyword evidence="3 4" id="KW-0653">Protein transport</keyword>
<dbReference type="InterPro" id="IPR048630">
    <property type="entry name" value="Sec8_M"/>
</dbReference>
<keyword evidence="2 4" id="KW-0268">Exocytosis</keyword>
<dbReference type="Proteomes" id="UP000276215">
    <property type="component" value="Unassembled WGS sequence"/>
</dbReference>
<dbReference type="GO" id="GO:0090522">
    <property type="term" value="P:vesicle tethering involved in exocytosis"/>
    <property type="evidence" value="ECO:0007669"/>
    <property type="project" value="UniProtKB-UniRule"/>
</dbReference>
<organism evidence="8 9">
    <name type="scientific">Choiromyces venosus 120613-1</name>
    <dbReference type="NCBI Taxonomy" id="1336337"/>
    <lineage>
        <taxon>Eukaryota</taxon>
        <taxon>Fungi</taxon>
        <taxon>Dikarya</taxon>
        <taxon>Ascomycota</taxon>
        <taxon>Pezizomycotina</taxon>
        <taxon>Pezizomycetes</taxon>
        <taxon>Pezizales</taxon>
        <taxon>Tuberaceae</taxon>
        <taxon>Choiromyces</taxon>
    </lineage>
</organism>
<evidence type="ECO:0000259" key="6">
    <source>
        <dbReference type="Pfam" id="PF04048"/>
    </source>
</evidence>
<dbReference type="Pfam" id="PF04048">
    <property type="entry name" value="Sec8_N"/>
    <property type="match status" value="1"/>
</dbReference>
<evidence type="ECO:0000256" key="1">
    <source>
        <dbReference type="ARBA" id="ARBA00022448"/>
    </source>
</evidence>
<feature type="domain" description="Exocyst complex component Sec8 middle helical bundle" evidence="7">
    <location>
        <begin position="400"/>
        <end position="657"/>
    </location>
</feature>
<dbReference type="PANTHER" id="PTHR14146">
    <property type="entry name" value="EXOCYST COMPLEX COMPONENT 4"/>
    <property type="match status" value="1"/>
</dbReference>